<dbReference type="Pfam" id="PF01467">
    <property type="entry name" value="CTP_transf_like"/>
    <property type="match status" value="1"/>
</dbReference>
<dbReference type="EC" id="2.7.7.18" evidence="10"/>
<dbReference type="AlphaFoldDB" id="A0A1G1ZR29"/>
<keyword evidence="7 10" id="KW-0067">ATP-binding</keyword>
<dbReference type="Proteomes" id="UP000177942">
    <property type="component" value="Unassembled WGS sequence"/>
</dbReference>
<evidence type="ECO:0000256" key="6">
    <source>
        <dbReference type="ARBA" id="ARBA00022741"/>
    </source>
</evidence>
<dbReference type="Gene3D" id="3.40.50.620">
    <property type="entry name" value="HUPs"/>
    <property type="match status" value="1"/>
</dbReference>
<evidence type="ECO:0000256" key="4">
    <source>
        <dbReference type="ARBA" id="ARBA00022679"/>
    </source>
</evidence>
<reference evidence="12 13" key="1">
    <citation type="journal article" date="2016" name="Nat. Commun.">
        <title>Thousands of microbial genomes shed light on interconnected biogeochemical processes in an aquifer system.</title>
        <authorList>
            <person name="Anantharaman K."/>
            <person name="Brown C.T."/>
            <person name="Hug L.A."/>
            <person name="Sharon I."/>
            <person name="Castelle C.J."/>
            <person name="Probst A.J."/>
            <person name="Thomas B.C."/>
            <person name="Singh A."/>
            <person name="Wilkins M.J."/>
            <person name="Karaoz U."/>
            <person name="Brodie E.L."/>
            <person name="Williams K.H."/>
            <person name="Hubbard S.S."/>
            <person name="Banfield J.F."/>
        </authorList>
    </citation>
    <scope>NUCLEOTIDE SEQUENCE [LARGE SCALE GENOMIC DNA]</scope>
</reference>
<keyword evidence="5 10" id="KW-0548">Nucleotidyltransferase</keyword>
<dbReference type="SUPFAM" id="SSF52374">
    <property type="entry name" value="Nucleotidylyl transferase"/>
    <property type="match status" value="1"/>
</dbReference>
<comment type="function">
    <text evidence="1 10">Catalyzes the reversible adenylation of nicotinate mononucleotide (NaMN) to nicotinic acid adenine dinucleotide (NaAD).</text>
</comment>
<comment type="pathway">
    <text evidence="2 10">Cofactor biosynthesis; NAD(+) biosynthesis; deamido-NAD(+) from nicotinate D-ribonucleotide: step 1/1.</text>
</comment>
<keyword evidence="3 10" id="KW-0662">Pyridine nucleotide biosynthesis</keyword>
<organism evidence="12 13">
    <name type="scientific">Candidatus Harrisonbacteria bacterium RIFCSPLOWO2_01_FULL_44_18</name>
    <dbReference type="NCBI Taxonomy" id="1798407"/>
    <lineage>
        <taxon>Bacteria</taxon>
        <taxon>Candidatus Harrisoniibacteriota</taxon>
    </lineage>
</organism>
<dbReference type="InterPro" id="IPR004821">
    <property type="entry name" value="Cyt_trans-like"/>
</dbReference>
<dbReference type="HAMAP" id="MF_00244">
    <property type="entry name" value="NaMN_adenylyltr"/>
    <property type="match status" value="1"/>
</dbReference>
<dbReference type="InterPro" id="IPR005248">
    <property type="entry name" value="NadD/NMNAT"/>
</dbReference>
<dbReference type="CDD" id="cd02165">
    <property type="entry name" value="NMNAT"/>
    <property type="match status" value="1"/>
</dbReference>
<dbReference type="EMBL" id="MHJJ01000003">
    <property type="protein sequence ID" value="OGY66220.1"/>
    <property type="molecule type" value="Genomic_DNA"/>
</dbReference>
<evidence type="ECO:0000256" key="10">
    <source>
        <dbReference type="HAMAP-Rule" id="MF_00244"/>
    </source>
</evidence>
<evidence type="ECO:0000256" key="8">
    <source>
        <dbReference type="ARBA" id="ARBA00023027"/>
    </source>
</evidence>
<gene>
    <name evidence="10" type="primary">nadD</name>
    <name evidence="12" type="ORF">A3A16_03240</name>
</gene>
<dbReference type="NCBIfam" id="TIGR00482">
    <property type="entry name" value="nicotinate (nicotinamide) nucleotide adenylyltransferase"/>
    <property type="match status" value="1"/>
</dbReference>
<evidence type="ECO:0000313" key="12">
    <source>
        <dbReference type="EMBL" id="OGY66220.1"/>
    </source>
</evidence>
<evidence type="ECO:0000256" key="7">
    <source>
        <dbReference type="ARBA" id="ARBA00022840"/>
    </source>
</evidence>
<name>A0A1G1ZR29_9BACT</name>
<evidence type="ECO:0000256" key="3">
    <source>
        <dbReference type="ARBA" id="ARBA00022642"/>
    </source>
</evidence>
<comment type="catalytic activity">
    <reaction evidence="9 10">
        <text>nicotinate beta-D-ribonucleotide + ATP + H(+) = deamido-NAD(+) + diphosphate</text>
        <dbReference type="Rhea" id="RHEA:22860"/>
        <dbReference type="ChEBI" id="CHEBI:15378"/>
        <dbReference type="ChEBI" id="CHEBI:30616"/>
        <dbReference type="ChEBI" id="CHEBI:33019"/>
        <dbReference type="ChEBI" id="CHEBI:57502"/>
        <dbReference type="ChEBI" id="CHEBI:58437"/>
        <dbReference type="EC" id="2.7.7.18"/>
    </reaction>
</comment>
<evidence type="ECO:0000256" key="5">
    <source>
        <dbReference type="ARBA" id="ARBA00022695"/>
    </source>
</evidence>
<keyword evidence="4 10" id="KW-0808">Transferase</keyword>
<protein>
    <recommendedName>
        <fullName evidence="10">Probable nicotinate-nucleotide adenylyltransferase</fullName>
        <ecNumber evidence="10">2.7.7.18</ecNumber>
    </recommendedName>
    <alternativeName>
        <fullName evidence="10">Deamido-NAD(+) diphosphorylase</fullName>
    </alternativeName>
    <alternativeName>
        <fullName evidence="10">Deamido-NAD(+) pyrophosphorylase</fullName>
    </alternativeName>
    <alternativeName>
        <fullName evidence="10">Nicotinate mononucleotide adenylyltransferase</fullName>
        <shortName evidence="10">NaMN adenylyltransferase</shortName>
    </alternativeName>
</protein>
<evidence type="ECO:0000313" key="13">
    <source>
        <dbReference type="Proteomes" id="UP000177942"/>
    </source>
</evidence>
<evidence type="ECO:0000259" key="11">
    <source>
        <dbReference type="Pfam" id="PF01467"/>
    </source>
</evidence>
<dbReference type="PANTHER" id="PTHR39321:SF3">
    <property type="entry name" value="PHOSPHOPANTETHEINE ADENYLYLTRANSFERASE"/>
    <property type="match status" value="1"/>
</dbReference>
<comment type="similarity">
    <text evidence="10">Belongs to the NadD family.</text>
</comment>
<accession>A0A1G1ZR29</accession>
<dbReference type="PANTHER" id="PTHR39321">
    <property type="entry name" value="NICOTINATE-NUCLEOTIDE ADENYLYLTRANSFERASE-RELATED"/>
    <property type="match status" value="1"/>
</dbReference>
<dbReference type="NCBIfam" id="TIGR00125">
    <property type="entry name" value="cyt_tran_rel"/>
    <property type="match status" value="1"/>
</dbReference>
<evidence type="ECO:0000256" key="2">
    <source>
        <dbReference type="ARBA" id="ARBA00005019"/>
    </source>
</evidence>
<evidence type="ECO:0000256" key="1">
    <source>
        <dbReference type="ARBA" id="ARBA00002324"/>
    </source>
</evidence>
<keyword evidence="8 10" id="KW-0520">NAD</keyword>
<evidence type="ECO:0000256" key="9">
    <source>
        <dbReference type="ARBA" id="ARBA00048721"/>
    </source>
</evidence>
<dbReference type="GO" id="GO:0009435">
    <property type="term" value="P:NAD+ biosynthetic process"/>
    <property type="evidence" value="ECO:0007669"/>
    <property type="project" value="UniProtKB-UniRule"/>
</dbReference>
<feature type="domain" description="Cytidyltransferase-like" evidence="11">
    <location>
        <begin position="9"/>
        <end position="172"/>
    </location>
</feature>
<dbReference type="GO" id="GO:0004515">
    <property type="term" value="F:nicotinate-nucleotide adenylyltransferase activity"/>
    <property type="evidence" value="ECO:0007669"/>
    <property type="project" value="UniProtKB-UniRule"/>
</dbReference>
<keyword evidence="6 10" id="KW-0547">Nucleotide-binding</keyword>
<proteinExistence type="inferred from homology"/>
<comment type="caution">
    <text evidence="12">The sequence shown here is derived from an EMBL/GenBank/DDBJ whole genome shotgun (WGS) entry which is preliminary data.</text>
</comment>
<dbReference type="InterPro" id="IPR014729">
    <property type="entry name" value="Rossmann-like_a/b/a_fold"/>
</dbReference>
<sequence>MQTKKKVVIYGGTFNPPHIGHAAAIETVTRLFSCDEIWLMPTADRRDKTVGTAGGHRLKMLEIMIDELFPTAKTFIKISRMELERPRLTTTYETKLELEAAYPSYKFYFLIGSDIVGDIEKKWVNGDELFRTARFIIMKRPLDVLPERLPPQITILDKGFKYVDISSTFIRALLAKGHSGAPYLISGVAEYIKNNGLYR</sequence>
<dbReference type="GO" id="GO:0005524">
    <property type="term" value="F:ATP binding"/>
    <property type="evidence" value="ECO:0007669"/>
    <property type="project" value="UniProtKB-KW"/>
</dbReference>
<dbReference type="UniPathway" id="UPA00253">
    <property type="reaction ID" value="UER00332"/>
</dbReference>
<dbReference type="STRING" id="1798407.A3A16_03240"/>